<dbReference type="CDD" id="cd00033">
    <property type="entry name" value="CCP"/>
    <property type="match status" value="1"/>
</dbReference>
<evidence type="ECO:0000313" key="4">
    <source>
        <dbReference type="EMBL" id="GBP60556.1"/>
    </source>
</evidence>
<keyword evidence="2" id="KW-0768">Sushi</keyword>
<keyword evidence="1" id="KW-1015">Disulfide bond</keyword>
<dbReference type="AlphaFoldDB" id="A0A4C1X9W0"/>
<organism evidence="4 5">
    <name type="scientific">Eumeta variegata</name>
    <name type="common">Bagworm moth</name>
    <name type="synonym">Eumeta japonica</name>
    <dbReference type="NCBI Taxonomy" id="151549"/>
    <lineage>
        <taxon>Eukaryota</taxon>
        <taxon>Metazoa</taxon>
        <taxon>Ecdysozoa</taxon>
        <taxon>Arthropoda</taxon>
        <taxon>Hexapoda</taxon>
        <taxon>Insecta</taxon>
        <taxon>Pterygota</taxon>
        <taxon>Neoptera</taxon>
        <taxon>Endopterygota</taxon>
        <taxon>Lepidoptera</taxon>
        <taxon>Glossata</taxon>
        <taxon>Ditrysia</taxon>
        <taxon>Tineoidea</taxon>
        <taxon>Psychidae</taxon>
        <taxon>Oiketicinae</taxon>
        <taxon>Eumeta</taxon>
    </lineage>
</organism>
<dbReference type="InterPro" id="IPR000436">
    <property type="entry name" value="Sushi_SCR_CCP_dom"/>
</dbReference>
<evidence type="ECO:0000259" key="3">
    <source>
        <dbReference type="PROSITE" id="PS50923"/>
    </source>
</evidence>
<accession>A0A4C1X9W0</accession>
<comment type="caution">
    <text evidence="4">The sequence shown here is derived from an EMBL/GenBank/DDBJ whole genome shotgun (WGS) entry which is preliminary data.</text>
</comment>
<protein>
    <recommendedName>
        <fullName evidence="3">Sushi domain-containing protein</fullName>
    </recommendedName>
</protein>
<proteinExistence type="predicted"/>
<evidence type="ECO:0000313" key="5">
    <source>
        <dbReference type="Proteomes" id="UP000299102"/>
    </source>
</evidence>
<gene>
    <name evidence="4" type="ORF">EVAR_97811_1</name>
</gene>
<evidence type="ECO:0000256" key="2">
    <source>
        <dbReference type="PROSITE-ProRule" id="PRU00302"/>
    </source>
</evidence>
<dbReference type="SUPFAM" id="SSF57535">
    <property type="entry name" value="Complement control module/SCR domain"/>
    <property type="match status" value="1"/>
</dbReference>
<dbReference type="PROSITE" id="PS50923">
    <property type="entry name" value="SUSHI"/>
    <property type="match status" value="1"/>
</dbReference>
<dbReference type="Pfam" id="PF00084">
    <property type="entry name" value="Sushi"/>
    <property type="match status" value="1"/>
</dbReference>
<reference evidence="4 5" key="1">
    <citation type="journal article" date="2019" name="Commun. Biol.">
        <title>The bagworm genome reveals a unique fibroin gene that provides high tensile strength.</title>
        <authorList>
            <person name="Kono N."/>
            <person name="Nakamura H."/>
            <person name="Ohtoshi R."/>
            <person name="Tomita M."/>
            <person name="Numata K."/>
            <person name="Arakawa K."/>
        </authorList>
    </citation>
    <scope>NUCLEOTIDE SEQUENCE [LARGE SCALE GENOMIC DNA]</scope>
</reference>
<dbReference type="SMART" id="SM00032">
    <property type="entry name" value="CCP"/>
    <property type="match status" value="1"/>
</dbReference>
<keyword evidence="5" id="KW-1185">Reference proteome</keyword>
<name>A0A4C1X9W0_EUMVA</name>
<dbReference type="InterPro" id="IPR035976">
    <property type="entry name" value="Sushi/SCR/CCP_sf"/>
</dbReference>
<comment type="caution">
    <text evidence="2">Lacks conserved residue(s) required for the propagation of feature annotation.</text>
</comment>
<evidence type="ECO:0000256" key="1">
    <source>
        <dbReference type="ARBA" id="ARBA00023157"/>
    </source>
</evidence>
<dbReference type="OrthoDB" id="9991628at2759"/>
<dbReference type="Proteomes" id="UP000299102">
    <property type="component" value="Unassembled WGS sequence"/>
</dbReference>
<dbReference type="Gene3D" id="2.10.70.10">
    <property type="entry name" value="Complement Module, domain 1"/>
    <property type="match status" value="1"/>
</dbReference>
<feature type="domain" description="Sushi" evidence="3">
    <location>
        <begin position="28"/>
        <end position="92"/>
    </location>
</feature>
<sequence>MNVCISVYAHLDNAQDSRVTETSQKQQGLCVLPPYPANGAYSVVNKADAKPGDGLQAVYVVYSCRHGHALVGSKDVHCVNNVWTAEAPRCEASTSMTNKDTAASTVSANTNSAWSYSGTEVTGFVFLFGYDILYLSNQPNMSLFLEFDVGTGSATTLWYDALSTTKTD</sequence>
<dbReference type="EMBL" id="BGZK01000790">
    <property type="protein sequence ID" value="GBP60556.1"/>
    <property type="molecule type" value="Genomic_DNA"/>
</dbReference>